<dbReference type="RefSeq" id="WP_136945283.1">
    <property type="nucleotide sequence ID" value="NZ_SWFM01000001.1"/>
</dbReference>
<gene>
    <name evidence="1" type="ORF">FBF83_00930</name>
</gene>
<dbReference type="OrthoDB" id="2436709at2"/>
<comment type="caution">
    <text evidence="1">The sequence shown here is derived from an EMBL/GenBank/DDBJ whole genome shotgun (WGS) entry which is preliminary data.</text>
</comment>
<sequence>MTGKIEKNDELVLSIETYNSSKLIEEGMTLNGLSNKSFKNEILSFTLNINENTASFSLAEGTGVYESTLSIPEEITRSIFHAIADKIQFRKNTPVYLVYWYGSDQKATNSLNGGDPSVFPEEIREAYFSIVYHVEWIDKKY</sequence>
<reference evidence="1 2" key="1">
    <citation type="submission" date="2019-04" db="EMBL/GenBank/DDBJ databases">
        <title>Genome sequence of Bacillus hwajinpoensis strain Y2.</title>
        <authorList>
            <person name="Fair J.L."/>
            <person name="Maclea K.S."/>
        </authorList>
    </citation>
    <scope>NUCLEOTIDE SEQUENCE [LARGE SCALE GENOMIC DNA]</scope>
    <source>
        <strain evidence="1 2">Y2</strain>
    </source>
</reference>
<accession>A0A4U1ML98</accession>
<organism evidence="1 2">
    <name type="scientific">Guptibacillus hwajinpoensis</name>
    <dbReference type="NCBI Taxonomy" id="208199"/>
    <lineage>
        <taxon>Bacteria</taxon>
        <taxon>Bacillati</taxon>
        <taxon>Bacillota</taxon>
        <taxon>Bacilli</taxon>
        <taxon>Bacillales</taxon>
        <taxon>Guptibacillaceae</taxon>
        <taxon>Guptibacillus</taxon>
    </lineage>
</organism>
<name>A0A4U1ML98_9BACL</name>
<protein>
    <submittedName>
        <fullName evidence="1">Uncharacterized protein</fullName>
    </submittedName>
</protein>
<evidence type="ECO:0000313" key="1">
    <source>
        <dbReference type="EMBL" id="TKD71406.1"/>
    </source>
</evidence>
<dbReference type="EMBL" id="SWFM01000001">
    <property type="protein sequence ID" value="TKD71406.1"/>
    <property type="molecule type" value="Genomic_DNA"/>
</dbReference>
<dbReference type="Proteomes" id="UP000310541">
    <property type="component" value="Unassembled WGS sequence"/>
</dbReference>
<dbReference type="AlphaFoldDB" id="A0A4U1ML98"/>
<proteinExistence type="predicted"/>
<evidence type="ECO:0000313" key="2">
    <source>
        <dbReference type="Proteomes" id="UP000310541"/>
    </source>
</evidence>